<protein>
    <recommendedName>
        <fullName evidence="5">Probable membrane transporter protein</fullName>
    </recommendedName>
</protein>
<evidence type="ECO:0000256" key="5">
    <source>
        <dbReference type="RuleBase" id="RU363041"/>
    </source>
</evidence>
<dbReference type="PANTHER" id="PTHR43701">
    <property type="entry name" value="MEMBRANE TRANSPORTER PROTEIN MJ0441-RELATED"/>
    <property type="match status" value="1"/>
</dbReference>
<dbReference type="Pfam" id="PF01925">
    <property type="entry name" value="TauE"/>
    <property type="match status" value="1"/>
</dbReference>
<dbReference type="GO" id="GO:0005886">
    <property type="term" value="C:plasma membrane"/>
    <property type="evidence" value="ECO:0007669"/>
    <property type="project" value="UniProtKB-SubCell"/>
</dbReference>
<reference evidence="6 7" key="1">
    <citation type="submission" date="2015-09" db="EMBL/GenBank/DDBJ databases">
        <title>Sorangium comparison.</title>
        <authorList>
            <person name="Zaburannyi N."/>
            <person name="Bunk B."/>
            <person name="Overmann J."/>
            <person name="Mueller R."/>
        </authorList>
    </citation>
    <scope>NUCLEOTIDE SEQUENCE [LARGE SCALE GENOMIC DNA]</scope>
    <source>
        <strain evidence="6 7">So ce836</strain>
    </source>
</reference>
<keyword evidence="3 5" id="KW-1133">Transmembrane helix</keyword>
<dbReference type="Proteomes" id="UP000295497">
    <property type="component" value="Chromosome"/>
</dbReference>
<accession>A0A4P2QG15</accession>
<feature type="transmembrane region" description="Helical" evidence="5">
    <location>
        <begin position="215"/>
        <end position="237"/>
    </location>
</feature>
<evidence type="ECO:0000256" key="1">
    <source>
        <dbReference type="ARBA" id="ARBA00004141"/>
    </source>
</evidence>
<dbReference type="InterPro" id="IPR051598">
    <property type="entry name" value="TSUP/Inactive_protease-like"/>
</dbReference>
<dbReference type="InterPro" id="IPR002781">
    <property type="entry name" value="TM_pro_TauE-like"/>
</dbReference>
<feature type="transmembrane region" description="Helical" evidence="5">
    <location>
        <begin position="177"/>
        <end position="208"/>
    </location>
</feature>
<sequence>MGALPDARAAVACLPAARESSARSGALGSSPERVGTTRRSAMTMYLIAALGMVIGIVSAILGAGPSILTVLLLTSIAGLALHRAVATSLVAVLLMSLVAVVPYAMEKAVVWRFALAFGLASMTGAYLSGHIAGVIPERVLQVIFFMATVVASVSMLWNRPTLPRDQGRRRPGWQTLAVLAVGGALVGCLTGLVGLGGGFAIVPLLVVFTGTPVHAAMGTSILVIAMNTMAGLAGHLPHPPVDWRIAACLSASECAGSLAGARLSSRISAVVRRWAFAGLMLAASVLTLGRAIHG</sequence>
<keyword evidence="2 5" id="KW-0812">Transmembrane</keyword>
<feature type="transmembrane region" description="Helical" evidence="5">
    <location>
        <begin position="46"/>
        <end position="73"/>
    </location>
</feature>
<feature type="transmembrane region" description="Helical" evidence="5">
    <location>
        <begin position="139"/>
        <end position="157"/>
    </location>
</feature>
<feature type="transmembrane region" description="Helical" evidence="5">
    <location>
        <begin position="273"/>
        <end position="292"/>
    </location>
</feature>
<evidence type="ECO:0000256" key="3">
    <source>
        <dbReference type="ARBA" id="ARBA00022989"/>
    </source>
</evidence>
<comment type="similarity">
    <text evidence="5">Belongs to the 4-toluene sulfonate uptake permease (TSUP) (TC 2.A.102) family.</text>
</comment>
<evidence type="ECO:0000256" key="4">
    <source>
        <dbReference type="ARBA" id="ARBA00023136"/>
    </source>
</evidence>
<feature type="transmembrane region" description="Helical" evidence="5">
    <location>
        <begin position="85"/>
        <end position="103"/>
    </location>
</feature>
<feature type="transmembrane region" description="Helical" evidence="5">
    <location>
        <begin position="109"/>
        <end position="127"/>
    </location>
</feature>
<proteinExistence type="inferred from homology"/>
<dbReference type="PANTHER" id="PTHR43701:SF2">
    <property type="entry name" value="MEMBRANE TRANSPORTER PROTEIN YJNA-RELATED"/>
    <property type="match status" value="1"/>
</dbReference>
<gene>
    <name evidence="6" type="ORF">SOCE836_008300</name>
</gene>
<dbReference type="EMBL" id="CP012672">
    <property type="protein sequence ID" value="AUX28749.1"/>
    <property type="molecule type" value="Genomic_DNA"/>
</dbReference>
<evidence type="ECO:0000313" key="7">
    <source>
        <dbReference type="Proteomes" id="UP000295497"/>
    </source>
</evidence>
<evidence type="ECO:0000313" key="6">
    <source>
        <dbReference type="EMBL" id="AUX28749.1"/>
    </source>
</evidence>
<dbReference type="AlphaFoldDB" id="A0A4P2QG15"/>
<evidence type="ECO:0000256" key="2">
    <source>
        <dbReference type="ARBA" id="ARBA00022692"/>
    </source>
</evidence>
<keyword evidence="4 5" id="KW-0472">Membrane</keyword>
<name>A0A4P2QG15_SORCE</name>
<keyword evidence="5" id="KW-1003">Cell membrane</keyword>
<organism evidence="6 7">
    <name type="scientific">Sorangium cellulosum</name>
    <name type="common">Polyangium cellulosum</name>
    <dbReference type="NCBI Taxonomy" id="56"/>
    <lineage>
        <taxon>Bacteria</taxon>
        <taxon>Pseudomonadati</taxon>
        <taxon>Myxococcota</taxon>
        <taxon>Polyangia</taxon>
        <taxon>Polyangiales</taxon>
        <taxon>Polyangiaceae</taxon>
        <taxon>Sorangium</taxon>
    </lineage>
</organism>
<comment type="subcellular location">
    <subcellularLocation>
        <location evidence="5">Cell membrane</location>
        <topology evidence="5">Multi-pass membrane protein</topology>
    </subcellularLocation>
    <subcellularLocation>
        <location evidence="1">Membrane</location>
        <topology evidence="1">Multi-pass membrane protein</topology>
    </subcellularLocation>
</comment>